<sequence>MDPVNIHVHLYYGVDPLQFRKNENAGCLYGYHFAESDTMALSYSRDHPEGRLLRLVRRTLKSLLGFDFIHTYRNRAGLMSADVIWTHTEREYLSVALLLLLTRRTREPLLLAQSIWLLDIWKSLSPPKRFFYRWLLGRADVLTTHSPDNAALVQKYWGREATVVRYGLDTRDFPLTTAGDWRPHEPLRIASIGNDRDRDWNTLITAFENDPRYCVRIATRRKIWRRSKASNVTVAPAHGLAAQRALYEWADVVIVSLHPNHHVSGITVILEAVATGKPVVATATGGLEEYFSSGSIGYVPAHDPVAMREQVAFLAREPGVATEQMRRAQREFVQKDLTTRAFANQHVMLTRSLINRPTERTVEPLPHSRT</sequence>
<name>A0A1H4EB37_9BURK</name>
<dbReference type="AlphaFoldDB" id="A0A1H4EB37"/>
<dbReference type="Pfam" id="PF13692">
    <property type="entry name" value="Glyco_trans_1_4"/>
    <property type="match status" value="1"/>
</dbReference>
<dbReference type="Proteomes" id="UP000198638">
    <property type="component" value="Unassembled WGS sequence"/>
</dbReference>
<dbReference type="STRING" id="83784.SAMN05192564_103227"/>
<dbReference type="SUPFAM" id="SSF53756">
    <property type="entry name" value="UDP-Glycosyltransferase/glycogen phosphorylase"/>
    <property type="match status" value="1"/>
</dbReference>
<reference evidence="2" key="1">
    <citation type="submission" date="2016-10" db="EMBL/GenBank/DDBJ databases">
        <authorList>
            <person name="Varghese N."/>
            <person name="Submissions S."/>
        </authorList>
    </citation>
    <scope>NUCLEOTIDE SEQUENCE [LARGE SCALE GENOMIC DNA]</scope>
    <source>
        <strain evidence="2">LMG 24000</strain>
    </source>
</reference>
<dbReference type="RefSeq" id="WP_245753211.1">
    <property type="nucleotide sequence ID" value="NZ_FNRQ01000003.1"/>
</dbReference>
<dbReference type="GO" id="GO:0016740">
    <property type="term" value="F:transferase activity"/>
    <property type="evidence" value="ECO:0007669"/>
    <property type="project" value="UniProtKB-KW"/>
</dbReference>
<evidence type="ECO:0000313" key="2">
    <source>
        <dbReference type="Proteomes" id="UP000198638"/>
    </source>
</evidence>
<evidence type="ECO:0000313" key="1">
    <source>
        <dbReference type="EMBL" id="SEA82019.1"/>
    </source>
</evidence>
<dbReference type="PANTHER" id="PTHR12526">
    <property type="entry name" value="GLYCOSYLTRANSFERASE"/>
    <property type="match status" value="1"/>
</dbReference>
<keyword evidence="2" id="KW-1185">Reference proteome</keyword>
<gene>
    <name evidence="1" type="ORF">SAMN05192564_103227</name>
</gene>
<accession>A0A1H4EB37</accession>
<dbReference type="CDD" id="cd03801">
    <property type="entry name" value="GT4_PimA-like"/>
    <property type="match status" value="1"/>
</dbReference>
<keyword evidence="1" id="KW-0808">Transferase</keyword>
<proteinExistence type="predicted"/>
<dbReference type="Gene3D" id="3.40.50.2000">
    <property type="entry name" value="Glycogen Phosphorylase B"/>
    <property type="match status" value="2"/>
</dbReference>
<dbReference type="EMBL" id="FNRQ01000003">
    <property type="protein sequence ID" value="SEA82019.1"/>
    <property type="molecule type" value="Genomic_DNA"/>
</dbReference>
<organism evidence="1 2">
    <name type="scientific">Paraburkholderia sartisoli</name>
    <dbReference type="NCBI Taxonomy" id="83784"/>
    <lineage>
        <taxon>Bacteria</taxon>
        <taxon>Pseudomonadati</taxon>
        <taxon>Pseudomonadota</taxon>
        <taxon>Betaproteobacteria</taxon>
        <taxon>Burkholderiales</taxon>
        <taxon>Burkholderiaceae</taxon>
        <taxon>Paraburkholderia</taxon>
    </lineage>
</organism>
<protein>
    <submittedName>
        <fullName evidence="1">Glycosyltransferase involved in cell wall bisynthesis</fullName>
    </submittedName>
</protein>